<dbReference type="InterPro" id="IPR007527">
    <property type="entry name" value="Znf_SWIM"/>
</dbReference>
<dbReference type="PROSITE" id="PS50966">
    <property type="entry name" value="ZF_SWIM"/>
    <property type="match status" value="1"/>
</dbReference>
<evidence type="ECO:0000259" key="6">
    <source>
        <dbReference type="PROSITE" id="PS50966"/>
    </source>
</evidence>
<dbReference type="HOGENOM" id="CLU_006767_5_0_1"/>
<dbReference type="PANTHER" id="PTHR31973:SF187">
    <property type="entry name" value="MUTATOR TRANSPOSASE MUDRA PROTEIN"/>
    <property type="match status" value="1"/>
</dbReference>
<evidence type="ECO:0000313" key="7">
    <source>
        <dbReference type="EMBL" id="EEC80312.1"/>
    </source>
</evidence>
<keyword evidence="8" id="KW-1185">Reference proteome</keyword>
<dbReference type="InterPro" id="IPR006564">
    <property type="entry name" value="Znf_PMZ"/>
</dbReference>
<feature type="compositionally biased region" description="Polar residues" evidence="5">
    <location>
        <begin position="617"/>
        <end position="642"/>
    </location>
</feature>
<dbReference type="PANTHER" id="PTHR31973">
    <property type="entry name" value="POLYPROTEIN, PUTATIVE-RELATED"/>
    <property type="match status" value="1"/>
</dbReference>
<protein>
    <recommendedName>
        <fullName evidence="6">SWIM-type domain-containing protein</fullName>
    </recommendedName>
</protein>
<dbReference type="Gramene" id="BGIOSGA021551-TA">
    <property type="protein sequence ID" value="BGIOSGA021551-PA"/>
    <property type="gene ID" value="BGIOSGA021551"/>
</dbReference>
<dbReference type="Proteomes" id="UP000007015">
    <property type="component" value="Chromosome 6"/>
</dbReference>
<keyword evidence="1" id="KW-0479">Metal-binding</keyword>
<dbReference type="InterPro" id="IPR058594">
    <property type="entry name" value="PB1-like_dom_pln"/>
</dbReference>
<keyword evidence="2 4" id="KW-0863">Zinc-finger</keyword>
<evidence type="ECO:0000256" key="3">
    <source>
        <dbReference type="ARBA" id="ARBA00022833"/>
    </source>
</evidence>
<gene>
    <name evidence="7" type="ORF">OsI_22353</name>
</gene>
<feature type="region of interest" description="Disordered" evidence="5">
    <location>
        <begin position="603"/>
        <end position="673"/>
    </location>
</feature>
<feature type="region of interest" description="Disordered" evidence="5">
    <location>
        <begin position="564"/>
        <end position="588"/>
    </location>
</feature>
<evidence type="ECO:0000256" key="1">
    <source>
        <dbReference type="ARBA" id="ARBA00022723"/>
    </source>
</evidence>
<dbReference type="Pfam" id="PF04434">
    <property type="entry name" value="SWIM"/>
    <property type="match status" value="1"/>
</dbReference>
<evidence type="ECO:0000256" key="4">
    <source>
        <dbReference type="PROSITE-ProRule" id="PRU00325"/>
    </source>
</evidence>
<organism evidence="7 8">
    <name type="scientific">Oryza sativa subsp. indica</name>
    <name type="common">Rice</name>
    <dbReference type="NCBI Taxonomy" id="39946"/>
    <lineage>
        <taxon>Eukaryota</taxon>
        <taxon>Viridiplantae</taxon>
        <taxon>Streptophyta</taxon>
        <taxon>Embryophyta</taxon>
        <taxon>Tracheophyta</taxon>
        <taxon>Spermatophyta</taxon>
        <taxon>Magnoliopsida</taxon>
        <taxon>Liliopsida</taxon>
        <taxon>Poales</taxon>
        <taxon>Poaceae</taxon>
        <taxon>BOP clade</taxon>
        <taxon>Oryzoideae</taxon>
        <taxon>Oryzeae</taxon>
        <taxon>Oryzinae</taxon>
        <taxon>Oryza</taxon>
        <taxon>Oryza sativa</taxon>
    </lineage>
</organism>
<feature type="compositionally biased region" description="Low complexity" evidence="5">
    <location>
        <begin position="217"/>
        <end position="226"/>
    </location>
</feature>
<dbReference type="Pfam" id="PF26130">
    <property type="entry name" value="PB1-like"/>
    <property type="match status" value="1"/>
</dbReference>
<dbReference type="SMART" id="SM00575">
    <property type="entry name" value="ZnF_PMZ"/>
    <property type="match status" value="1"/>
</dbReference>
<feature type="region of interest" description="Disordered" evidence="5">
    <location>
        <begin position="217"/>
        <end position="247"/>
    </location>
</feature>
<dbReference type="AlphaFoldDB" id="B8B4H3"/>
<proteinExistence type="predicted"/>
<keyword evidence="3" id="KW-0862">Zinc</keyword>
<evidence type="ECO:0000256" key="5">
    <source>
        <dbReference type="SAM" id="MobiDB-lite"/>
    </source>
</evidence>
<accession>B8B4H3</accession>
<evidence type="ECO:0000256" key="2">
    <source>
        <dbReference type="ARBA" id="ARBA00022771"/>
    </source>
</evidence>
<dbReference type="EMBL" id="CM000131">
    <property type="protein sequence ID" value="EEC80312.1"/>
    <property type="molecule type" value="Genomic_DNA"/>
</dbReference>
<reference evidence="7 8" key="1">
    <citation type="journal article" date="2005" name="PLoS Biol.">
        <title>The genomes of Oryza sativa: a history of duplications.</title>
        <authorList>
            <person name="Yu J."/>
            <person name="Wang J."/>
            <person name="Lin W."/>
            <person name="Li S."/>
            <person name="Li H."/>
            <person name="Zhou J."/>
            <person name="Ni P."/>
            <person name="Dong W."/>
            <person name="Hu S."/>
            <person name="Zeng C."/>
            <person name="Zhang J."/>
            <person name="Zhang Y."/>
            <person name="Li R."/>
            <person name="Xu Z."/>
            <person name="Li S."/>
            <person name="Li X."/>
            <person name="Zheng H."/>
            <person name="Cong L."/>
            <person name="Lin L."/>
            <person name="Yin J."/>
            <person name="Geng J."/>
            <person name="Li G."/>
            <person name="Shi J."/>
            <person name="Liu J."/>
            <person name="Lv H."/>
            <person name="Li J."/>
            <person name="Wang J."/>
            <person name="Deng Y."/>
            <person name="Ran L."/>
            <person name="Shi X."/>
            <person name="Wang X."/>
            <person name="Wu Q."/>
            <person name="Li C."/>
            <person name="Ren X."/>
            <person name="Wang J."/>
            <person name="Wang X."/>
            <person name="Li D."/>
            <person name="Liu D."/>
            <person name="Zhang X."/>
            <person name="Ji Z."/>
            <person name="Zhao W."/>
            <person name="Sun Y."/>
            <person name="Zhang Z."/>
            <person name="Bao J."/>
            <person name="Han Y."/>
            <person name="Dong L."/>
            <person name="Ji J."/>
            <person name="Chen P."/>
            <person name="Wu S."/>
            <person name="Liu J."/>
            <person name="Xiao Y."/>
            <person name="Bu D."/>
            <person name="Tan J."/>
            <person name="Yang L."/>
            <person name="Ye C."/>
            <person name="Zhang J."/>
            <person name="Xu J."/>
            <person name="Zhou Y."/>
            <person name="Yu Y."/>
            <person name="Zhang B."/>
            <person name="Zhuang S."/>
            <person name="Wei H."/>
            <person name="Liu B."/>
            <person name="Lei M."/>
            <person name="Yu H."/>
            <person name="Li Y."/>
            <person name="Xu H."/>
            <person name="Wei S."/>
            <person name="He X."/>
            <person name="Fang L."/>
            <person name="Zhang Z."/>
            <person name="Zhang Y."/>
            <person name="Huang X."/>
            <person name="Su Z."/>
            <person name="Tong W."/>
            <person name="Li J."/>
            <person name="Tong Z."/>
            <person name="Li S."/>
            <person name="Ye J."/>
            <person name="Wang L."/>
            <person name="Fang L."/>
            <person name="Lei T."/>
            <person name="Chen C."/>
            <person name="Chen H."/>
            <person name="Xu Z."/>
            <person name="Li H."/>
            <person name="Huang H."/>
            <person name="Zhang F."/>
            <person name="Xu H."/>
            <person name="Li N."/>
            <person name="Zhao C."/>
            <person name="Li S."/>
            <person name="Dong L."/>
            <person name="Huang Y."/>
            <person name="Li L."/>
            <person name="Xi Y."/>
            <person name="Qi Q."/>
            <person name="Li W."/>
            <person name="Zhang B."/>
            <person name="Hu W."/>
            <person name="Zhang Y."/>
            <person name="Tian X."/>
            <person name="Jiao Y."/>
            <person name="Liang X."/>
            <person name="Jin J."/>
            <person name="Gao L."/>
            <person name="Zheng W."/>
            <person name="Hao B."/>
            <person name="Liu S."/>
            <person name="Wang W."/>
            <person name="Yuan L."/>
            <person name="Cao M."/>
            <person name="McDermott J."/>
            <person name="Samudrala R."/>
            <person name="Wang J."/>
            <person name="Wong G.K."/>
            <person name="Yang H."/>
        </authorList>
    </citation>
    <scope>NUCLEOTIDE SEQUENCE [LARGE SCALE GENOMIC DNA]</scope>
    <source>
        <strain evidence="8">cv. 93-11</strain>
    </source>
</reference>
<evidence type="ECO:0000313" key="8">
    <source>
        <dbReference type="Proteomes" id="UP000007015"/>
    </source>
</evidence>
<dbReference type="GO" id="GO:0008270">
    <property type="term" value="F:zinc ion binding"/>
    <property type="evidence" value="ECO:0007669"/>
    <property type="project" value="UniProtKB-KW"/>
</dbReference>
<feature type="domain" description="SWIM-type" evidence="6">
    <location>
        <begin position="484"/>
        <end position="516"/>
    </location>
</feature>
<sequence length="725" mass="80603">MDVLDMLVVRFHLKGVFVLDGKEKKYCGGSEALSYIDRDKVSLPELFGHLRDHCNVLAGTLLHWLFPRKDLHTGLRALSNDQACKVMCDCIGELEVAEVYVEEPEIVDLCDGSDDDSDYEAEMEIEVDSEEEGCKMDVDGCKGKAVVEAVGSANKGKSVAEAVCTTYEGKKVAEAVGEDGGTESKGKQVAEVVGEAGGGASKGNADRMIVLYHSDSAPIASVPPSDSDSDSEYTPGDDAASDDDEEVAEIEKHYKEVTKKVKAGQLEDLDDFFLQGHRAEPRMQAGGEEDGNETPYADSDEEDLVEEGILNAVEKWAPEAEHRNCARHIYANWKRHFHDKKFQKKFWKCAKARCRMLFNLARAKLAQVTQAGAQAILNTHPEHWSRAWFRLGFNCDSVDNNLCESFNKWILESRFYPIITMLETIRRKVIVRISDQKTNGARWRTVICPGILKKLNVYINESTFCHAICNGGDSFEVKHHEHRFTVHLDKKECSCRYWQLSGLPCPHAISCIFYRTNKLDDYIAECYSVEAFRSTYDHYLQPLEGMSAWPQDDREPLNAPGYIKMPDWPKTARRREMHEPPKPTKMSRFGSVMRCTRCHQVGHNKSSCAKNNAPAAGTSSAQPMETQSQQMVLSNTPGSSAQSKKRKAATVTTTSTTIQSRSKKSKNKAPNETQELVRVNASAKVSTEHGGSARVDLHAIVPHSQGSTTASVKVTSGRAFVLVSA</sequence>
<feature type="compositionally biased region" description="Low complexity" evidence="5">
    <location>
        <begin position="649"/>
        <end position="660"/>
    </location>
</feature>
<name>B8B4H3_ORYSI</name>